<accession>A0A317FEX3</accession>
<feature type="transmembrane region" description="Helical" evidence="8">
    <location>
        <begin position="261"/>
        <end position="278"/>
    </location>
</feature>
<comment type="similarity">
    <text evidence="2">Belongs to the autoinducer-2 exporter (AI-2E) (TC 2.A.86) family.</text>
</comment>
<name>A0A317FEX3_9PROT</name>
<evidence type="ECO:0000256" key="6">
    <source>
        <dbReference type="ARBA" id="ARBA00022989"/>
    </source>
</evidence>
<feature type="transmembrane region" description="Helical" evidence="8">
    <location>
        <begin position="68"/>
        <end position="94"/>
    </location>
</feature>
<dbReference type="InterPro" id="IPR002549">
    <property type="entry name" value="AI-2E-like"/>
</dbReference>
<keyword evidence="7 8" id="KW-0472">Membrane</keyword>
<comment type="caution">
    <text evidence="9">The sequence shown here is derived from an EMBL/GenBank/DDBJ whole genome shotgun (WGS) entry which is preliminary data.</text>
</comment>
<evidence type="ECO:0000256" key="7">
    <source>
        <dbReference type="ARBA" id="ARBA00023136"/>
    </source>
</evidence>
<evidence type="ECO:0000313" key="10">
    <source>
        <dbReference type="Proteomes" id="UP000245765"/>
    </source>
</evidence>
<feature type="transmembrane region" description="Helical" evidence="8">
    <location>
        <begin position="228"/>
        <end position="254"/>
    </location>
</feature>
<feature type="transmembrane region" description="Helical" evidence="8">
    <location>
        <begin position="284"/>
        <end position="304"/>
    </location>
</feature>
<dbReference type="RefSeq" id="WP_109871282.1">
    <property type="nucleotide sequence ID" value="NZ_QGNA01000003.1"/>
</dbReference>
<keyword evidence="4" id="KW-1003">Cell membrane</keyword>
<dbReference type="PANTHER" id="PTHR21716">
    <property type="entry name" value="TRANSMEMBRANE PROTEIN"/>
    <property type="match status" value="1"/>
</dbReference>
<keyword evidence="3" id="KW-0813">Transport</keyword>
<keyword evidence="6 8" id="KW-1133">Transmembrane helix</keyword>
<evidence type="ECO:0000256" key="5">
    <source>
        <dbReference type="ARBA" id="ARBA00022692"/>
    </source>
</evidence>
<dbReference type="AlphaFoldDB" id="A0A317FEX3"/>
<keyword evidence="5 8" id="KW-0812">Transmembrane</keyword>
<feature type="transmembrane region" description="Helical" evidence="8">
    <location>
        <begin position="39"/>
        <end position="56"/>
    </location>
</feature>
<evidence type="ECO:0000256" key="8">
    <source>
        <dbReference type="SAM" id="Phobius"/>
    </source>
</evidence>
<gene>
    <name evidence="9" type="ORF">DFH01_15175</name>
</gene>
<comment type="subcellular location">
    <subcellularLocation>
        <location evidence="1">Cell membrane</location>
        <topology evidence="1">Multi-pass membrane protein</topology>
    </subcellularLocation>
</comment>
<dbReference type="Pfam" id="PF01594">
    <property type="entry name" value="AI-2E_transport"/>
    <property type="match status" value="1"/>
</dbReference>
<dbReference type="PANTHER" id="PTHR21716:SF67">
    <property type="entry name" value="TRANSPORT PROTEIN YDIK-RELATED"/>
    <property type="match status" value="1"/>
</dbReference>
<evidence type="ECO:0000313" key="9">
    <source>
        <dbReference type="EMBL" id="PWS36489.1"/>
    </source>
</evidence>
<proteinExistence type="inferred from homology"/>
<protein>
    <submittedName>
        <fullName evidence="9">AI-2E family transporter</fullName>
    </submittedName>
</protein>
<evidence type="ECO:0000256" key="4">
    <source>
        <dbReference type="ARBA" id="ARBA00022475"/>
    </source>
</evidence>
<dbReference type="EMBL" id="QGNA01000003">
    <property type="protein sequence ID" value="PWS36489.1"/>
    <property type="molecule type" value="Genomic_DNA"/>
</dbReference>
<keyword evidence="10" id="KW-1185">Reference proteome</keyword>
<feature type="transmembrane region" description="Helical" evidence="8">
    <location>
        <begin position="316"/>
        <end position="349"/>
    </location>
</feature>
<sequence>MDQPPPPQPQGLAPIMERGLAILAVGGVVLGILATLQPFATSIMFGAILAIALWPLRDTLVRRGIGRGLAATLLILLVLAAIVLPTLAIAPGLVEAINAGMVWAREALLRAPLEPPAWLADLPVVGSKVTAGWGQLAEARDNLGAVIAPYLVRFQSVLLSVAGGLADSLIQMLLALAVAAMFWTSGEAIADSLQHAARRIGGATGADVLATASGAVRSVAYGVVGTSIWQGVAAAIGYAIAGVPAASLLGFLTFVFSISQVLSPLVVAMWIGAAWWLFDQGQTGWAVFMAAWGLTAISSADNLIRPMLIKRGVDMPLSIVIIGVFGGFVAFGFLGLFIGPVLLAVGLVMLRAWRAATPV</sequence>
<feature type="transmembrane region" description="Helical" evidence="8">
    <location>
        <begin position="157"/>
        <end position="184"/>
    </location>
</feature>
<evidence type="ECO:0000256" key="2">
    <source>
        <dbReference type="ARBA" id="ARBA00009773"/>
    </source>
</evidence>
<dbReference type="Proteomes" id="UP000245765">
    <property type="component" value="Unassembled WGS sequence"/>
</dbReference>
<organism evidence="9 10">
    <name type="scientific">Falsiroseomonas bella</name>
    <dbReference type="NCBI Taxonomy" id="2184016"/>
    <lineage>
        <taxon>Bacteria</taxon>
        <taxon>Pseudomonadati</taxon>
        <taxon>Pseudomonadota</taxon>
        <taxon>Alphaproteobacteria</taxon>
        <taxon>Acetobacterales</taxon>
        <taxon>Roseomonadaceae</taxon>
        <taxon>Falsiroseomonas</taxon>
    </lineage>
</organism>
<reference evidence="10" key="1">
    <citation type="submission" date="2018-05" db="EMBL/GenBank/DDBJ databases">
        <authorList>
            <person name="Du Z."/>
            <person name="Wang X."/>
        </authorList>
    </citation>
    <scope>NUCLEOTIDE SEQUENCE [LARGE SCALE GENOMIC DNA]</scope>
    <source>
        <strain evidence="10">CQN31</strain>
    </source>
</reference>
<dbReference type="OrthoDB" id="106838at2"/>
<dbReference type="GO" id="GO:0005886">
    <property type="term" value="C:plasma membrane"/>
    <property type="evidence" value="ECO:0007669"/>
    <property type="project" value="UniProtKB-SubCell"/>
</dbReference>
<evidence type="ECO:0000256" key="3">
    <source>
        <dbReference type="ARBA" id="ARBA00022448"/>
    </source>
</evidence>
<evidence type="ECO:0000256" key="1">
    <source>
        <dbReference type="ARBA" id="ARBA00004651"/>
    </source>
</evidence>